<sequence length="356" mass="39593">MSLDSEFKAELEKFLADQGKTLLDLTESLSDSSSTNASPPIEPKHDTVPETVVKHIVSAPSSHRRRLRLFSGRRPVPNGEADFDNWRRQTQLIVDADDLSESEKISRLTEALLPPASNVVWALGKGVSAKDSLEGLEKAFGTTSDGEELYLLFTECYQASEEFPSDYLLRLQDLLIRAQENDGINAGRMDKARVHQFSRGCLYNDALLHTLALGKRLPPPDFVSLLHEVRQEEQKEKEKEVKRKSGQKGKGCHEQVVLQETDRVAELHEMMVALQHQISSLMPSGSAAAQARPGATNQRSNGRQRGPRKPAYRLICYNCGKDGHRMDECNGETNAVLVQQKIAARNQPAGNAEGRQ</sequence>
<reference evidence="4" key="2">
    <citation type="submission" date="2021-01" db="UniProtKB">
        <authorList>
            <consortium name="EnsemblMetazoa"/>
        </authorList>
    </citation>
    <scope>IDENTIFICATION</scope>
</reference>
<dbReference type="PANTHER" id="PTHR23095:SF46">
    <property type="entry name" value="GAG PROTEIN"/>
    <property type="match status" value="1"/>
</dbReference>
<dbReference type="GeneID" id="105447116"/>
<dbReference type="Gene3D" id="4.10.60.10">
    <property type="entry name" value="Zinc finger, CCHC-type"/>
    <property type="match status" value="1"/>
</dbReference>
<dbReference type="InterPro" id="IPR048270">
    <property type="entry name" value="PNMA_C"/>
</dbReference>
<name>A0A7M7HQJ6_STRPU</name>
<dbReference type="PANTHER" id="PTHR23095">
    <property type="entry name" value="PARANEOPLASTIC ANTIGEN"/>
    <property type="match status" value="1"/>
</dbReference>
<reference evidence="5" key="1">
    <citation type="submission" date="2015-02" db="EMBL/GenBank/DDBJ databases">
        <title>Genome sequencing for Strongylocentrotus purpuratus.</title>
        <authorList>
            <person name="Murali S."/>
            <person name="Liu Y."/>
            <person name="Vee V."/>
            <person name="English A."/>
            <person name="Wang M."/>
            <person name="Skinner E."/>
            <person name="Han Y."/>
            <person name="Muzny D.M."/>
            <person name="Worley K.C."/>
            <person name="Gibbs R.A."/>
        </authorList>
    </citation>
    <scope>NUCLEOTIDE SEQUENCE</scope>
</reference>
<feature type="compositionally biased region" description="Low complexity" evidence="2">
    <location>
        <begin position="26"/>
        <end position="35"/>
    </location>
</feature>
<dbReference type="AlphaFoldDB" id="A0A7M7HQJ6"/>
<dbReference type="PROSITE" id="PS50158">
    <property type="entry name" value="ZF_CCHC"/>
    <property type="match status" value="1"/>
</dbReference>
<organism evidence="4 5">
    <name type="scientific">Strongylocentrotus purpuratus</name>
    <name type="common">Purple sea urchin</name>
    <dbReference type="NCBI Taxonomy" id="7668"/>
    <lineage>
        <taxon>Eukaryota</taxon>
        <taxon>Metazoa</taxon>
        <taxon>Echinodermata</taxon>
        <taxon>Eleutherozoa</taxon>
        <taxon>Echinozoa</taxon>
        <taxon>Echinoidea</taxon>
        <taxon>Euechinoidea</taxon>
        <taxon>Echinacea</taxon>
        <taxon>Camarodonta</taxon>
        <taxon>Echinidea</taxon>
        <taxon>Strongylocentrotidae</taxon>
        <taxon>Strongylocentrotus</taxon>
    </lineage>
</organism>
<dbReference type="InParanoid" id="A0A7M7HQJ6"/>
<dbReference type="InterPro" id="IPR001878">
    <property type="entry name" value="Znf_CCHC"/>
</dbReference>
<protein>
    <recommendedName>
        <fullName evidence="3">CCHC-type domain-containing protein</fullName>
    </recommendedName>
</protein>
<keyword evidence="1" id="KW-0863">Zinc-finger</keyword>
<evidence type="ECO:0000256" key="2">
    <source>
        <dbReference type="SAM" id="MobiDB-lite"/>
    </source>
</evidence>
<dbReference type="InterPro" id="IPR036875">
    <property type="entry name" value="Znf_CCHC_sf"/>
</dbReference>
<feature type="region of interest" description="Disordered" evidence="2">
    <location>
        <begin position="283"/>
        <end position="308"/>
    </location>
</feature>
<evidence type="ECO:0000259" key="3">
    <source>
        <dbReference type="PROSITE" id="PS50158"/>
    </source>
</evidence>
<keyword evidence="1" id="KW-0479">Metal-binding</keyword>
<dbReference type="GO" id="GO:0008270">
    <property type="term" value="F:zinc ion binding"/>
    <property type="evidence" value="ECO:0007669"/>
    <property type="project" value="UniProtKB-KW"/>
</dbReference>
<dbReference type="SUPFAM" id="SSF57756">
    <property type="entry name" value="Retrovirus zinc finger-like domains"/>
    <property type="match status" value="1"/>
</dbReference>
<feature type="region of interest" description="Disordered" evidence="2">
    <location>
        <begin position="233"/>
        <end position="255"/>
    </location>
</feature>
<evidence type="ECO:0000256" key="1">
    <source>
        <dbReference type="PROSITE-ProRule" id="PRU00047"/>
    </source>
</evidence>
<evidence type="ECO:0000313" key="4">
    <source>
        <dbReference type="EnsemblMetazoa" id="XP_011683091"/>
    </source>
</evidence>
<dbReference type="InterPro" id="IPR026523">
    <property type="entry name" value="PNMA"/>
</dbReference>
<dbReference type="Pfam" id="PF00098">
    <property type="entry name" value="zf-CCHC"/>
    <property type="match status" value="1"/>
</dbReference>
<evidence type="ECO:0000313" key="5">
    <source>
        <dbReference type="Proteomes" id="UP000007110"/>
    </source>
</evidence>
<accession>A0A7M7HQJ6</accession>
<feature type="region of interest" description="Disordered" evidence="2">
    <location>
        <begin position="26"/>
        <end position="47"/>
    </location>
</feature>
<dbReference type="Proteomes" id="UP000007110">
    <property type="component" value="Unassembled WGS sequence"/>
</dbReference>
<dbReference type="KEGG" id="spu:105447116"/>
<dbReference type="OrthoDB" id="115435at2759"/>
<keyword evidence="1" id="KW-0862">Zinc</keyword>
<feature type="compositionally biased region" description="Basic and acidic residues" evidence="2">
    <location>
        <begin position="233"/>
        <end position="243"/>
    </location>
</feature>
<dbReference type="Pfam" id="PF14893">
    <property type="entry name" value="PNMA"/>
    <property type="match status" value="1"/>
</dbReference>
<dbReference type="RefSeq" id="XP_011683091.2">
    <property type="nucleotide sequence ID" value="XM_011684789.2"/>
</dbReference>
<dbReference type="GO" id="GO:0003676">
    <property type="term" value="F:nucleic acid binding"/>
    <property type="evidence" value="ECO:0007669"/>
    <property type="project" value="InterPro"/>
</dbReference>
<dbReference type="OMA" id="DEQCALF"/>
<feature type="domain" description="CCHC-type" evidence="3">
    <location>
        <begin position="316"/>
        <end position="329"/>
    </location>
</feature>
<keyword evidence="5" id="KW-1185">Reference proteome</keyword>
<proteinExistence type="predicted"/>
<dbReference type="EnsemblMetazoa" id="XM_011684789">
    <property type="protein sequence ID" value="XP_011683091"/>
    <property type="gene ID" value="LOC105447116"/>
</dbReference>